<sequence length="74" mass="8513">MYALLLHLANFGGTTPSAFLYPLLVTRSSTSIFCLGLRFQPHRFSMKPNRRSHPNNFPRRSELICFRCPSNLTI</sequence>
<evidence type="ECO:0000313" key="2">
    <source>
        <dbReference type="EMBL" id="KAI8583928.1"/>
    </source>
</evidence>
<dbReference type="RefSeq" id="XP_051448932.1">
    <property type="nucleotide sequence ID" value="XM_051585587.1"/>
</dbReference>
<evidence type="ECO:0000313" key="3">
    <source>
        <dbReference type="Proteomes" id="UP001206595"/>
    </source>
</evidence>
<reference evidence="2" key="1">
    <citation type="submission" date="2021-06" db="EMBL/GenBank/DDBJ databases">
        <authorList>
            <consortium name="DOE Joint Genome Institute"/>
            <person name="Mondo S.J."/>
            <person name="Amses K.R."/>
            <person name="Simmons D.R."/>
            <person name="Longcore J.E."/>
            <person name="Seto K."/>
            <person name="Alves G.H."/>
            <person name="Bonds A.E."/>
            <person name="Quandt C.A."/>
            <person name="Davis W.J."/>
            <person name="Chang Y."/>
            <person name="Letcher P.M."/>
            <person name="Powell M.J."/>
            <person name="Kuo A."/>
            <person name="Labutti K."/>
            <person name="Pangilinan J."/>
            <person name="Andreopoulos W."/>
            <person name="Tritt A."/>
            <person name="Riley R."/>
            <person name="Hundley H."/>
            <person name="Johnson J."/>
            <person name="Lipzen A."/>
            <person name="Barry K."/>
            <person name="Berbee M.L."/>
            <person name="Buchler N.E."/>
            <person name="Grigoriev I.V."/>
            <person name="Spatafora J.W."/>
            <person name="Stajich J.E."/>
            <person name="James T.Y."/>
        </authorList>
    </citation>
    <scope>NUCLEOTIDE SEQUENCE</scope>
    <source>
        <strain evidence="2">AG</strain>
    </source>
</reference>
<name>A0AAD5EHT1_UMBRA</name>
<gene>
    <name evidence="2" type="ORF">K450DRAFT_220647</name>
</gene>
<evidence type="ECO:0000256" key="1">
    <source>
        <dbReference type="SAM" id="Phobius"/>
    </source>
</evidence>
<accession>A0AAD5EHT1</accession>
<keyword evidence="1" id="KW-0812">Transmembrane</keyword>
<organism evidence="2 3">
    <name type="scientific">Umbelopsis ramanniana AG</name>
    <dbReference type="NCBI Taxonomy" id="1314678"/>
    <lineage>
        <taxon>Eukaryota</taxon>
        <taxon>Fungi</taxon>
        <taxon>Fungi incertae sedis</taxon>
        <taxon>Mucoromycota</taxon>
        <taxon>Mucoromycotina</taxon>
        <taxon>Umbelopsidomycetes</taxon>
        <taxon>Umbelopsidales</taxon>
        <taxon>Umbelopsidaceae</taxon>
        <taxon>Umbelopsis</taxon>
    </lineage>
</organism>
<proteinExistence type="predicted"/>
<dbReference type="AlphaFoldDB" id="A0AAD5EHT1"/>
<feature type="transmembrane region" description="Helical" evidence="1">
    <location>
        <begin position="20"/>
        <end position="39"/>
    </location>
</feature>
<protein>
    <submittedName>
        <fullName evidence="2">Uncharacterized protein</fullName>
    </submittedName>
</protein>
<dbReference type="Proteomes" id="UP001206595">
    <property type="component" value="Unassembled WGS sequence"/>
</dbReference>
<dbReference type="GeneID" id="75910935"/>
<comment type="caution">
    <text evidence="2">The sequence shown here is derived from an EMBL/GenBank/DDBJ whole genome shotgun (WGS) entry which is preliminary data.</text>
</comment>
<reference evidence="2" key="2">
    <citation type="journal article" date="2022" name="Proc. Natl. Acad. Sci. U.S.A.">
        <title>Diploid-dominant life cycles characterize the early evolution of Fungi.</title>
        <authorList>
            <person name="Amses K.R."/>
            <person name="Simmons D.R."/>
            <person name="Longcore J.E."/>
            <person name="Mondo S.J."/>
            <person name="Seto K."/>
            <person name="Jeronimo G.H."/>
            <person name="Bonds A.E."/>
            <person name="Quandt C.A."/>
            <person name="Davis W.J."/>
            <person name="Chang Y."/>
            <person name="Federici B.A."/>
            <person name="Kuo A."/>
            <person name="LaButti K."/>
            <person name="Pangilinan J."/>
            <person name="Andreopoulos W."/>
            <person name="Tritt A."/>
            <person name="Riley R."/>
            <person name="Hundley H."/>
            <person name="Johnson J."/>
            <person name="Lipzen A."/>
            <person name="Barry K."/>
            <person name="Lang B.F."/>
            <person name="Cuomo C.A."/>
            <person name="Buchler N.E."/>
            <person name="Grigoriev I.V."/>
            <person name="Spatafora J.W."/>
            <person name="Stajich J.E."/>
            <person name="James T.Y."/>
        </authorList>
    </citation>
    <scope>NUCLEOTIDE SEQUENCE</scope>
    <source>
        <strain evidence="2">AG</strain>
    </source>
</reference>
<keyword evidence="1" id="KW-1133">Transmembrane helix</keyword>
<dbReference type="EMBL" id="MU620894">
    <property type="protein sequence ID" value="KAI8583928.1"/>
    <property type="molecule type" value="Genomic_DNA"/>
</dbReference>
<keyword evidence="3" id="KW-1185">Reference proteome</keyword>
<keyword evidence="1" id="KW-0472">Membrane</keyword>